<evidence type="ECO:0000256" key="1">
    <source>
        <dbReference type="SAM" id="Phobius"/>
    </source>
</evidence>
<feature type="transmembrane region" description="Helical" evidence="1">
    <location>
        <begin position="44"/>
        <end position="63"/>
    </location>
</feature>
<dbReference type="OrthoDB" id="1454491at2"/>
<comment type="caution">
    <text evidence="2">The sequence shown here is derived from an EMBL/GenBank/DDBJ whole genome shotgun (WGS) entry which is preliminary data.</text>
</comment>
<gene>
    <name evidence="2" type="ORF">FKR84_00430</name>
</gene>
<accession>A0A507ZRP7</accession>
<dbReference type="RefSeq" id="WP_141420208.1">
    <property type="nucleotide sequence ID" value="NZ_VIAR01000001.1"/>
</dbReference>
<keyword evidence="1" id="KW-1133">Transmembrane helix</keyword>
<name>A0A507ZRP7_9FLAO</name>
<dbReference type="EMBL" id="VIAR01000001">
    <property type="protein sequence ID" value="TQD40476.1"/>
    <property type="molecule type" value="Genomic_DNA"/>
</dbReference>
<organism evidence="2 3">
    <name type="scientific">Haloflavibacter putidus</name>
    <dbReference type="NCBI Taxonomy" id="2576776"/>
    <lineage>
        <taxon>Bacteria</taxon>
        <taxon>Pseudomonadati</taxon>
        <taxon>Bacteroidota</taxon>
        <taxon>Flavobacteriia</taxon>
        <taxon>Flavobacteriales</taxon>
        <taxon>Flavobacteriaceae</taxon>
        <taxon>Haloflavibacter</taxon>
    </lineage>
</organism>
<evidence type="ECO:0000313" key="2">
    <source>
        <dbReference type="EMBL" id="TQD40476.1"/>
    </source>
</evidence>
<protein>
    <submittedName>
        <fullName evidence="2">Uncharacterized protein</fullName>
    </submittedName>
</protein>
<proteinExistence type="predicted"/>
<keyword evidence="3" id="KW-1185">Reference proteome</keyword>
<keyword evidence="1" id="KW-0812">Transmembrane</keyword>
<keyword evidence="1" id="KW-0472">Membrane</keyword>
<reference evidence="2 3" key="1">
    <citation type="submission" date="2019-06" db="EMBL/GenBank/DDBJ databases">
        <title>Flavibacter putida gen. nov., sp. nov., a novel marine bacterium of the family Flavobacteriaceae isolated from coastal seawater.</title>
        <authorList>
            <person name="Feng X."/>
        </authorList>
    </citation>
    <scope>NUCLEOTIDE SEQUENCE [LARGE SCALE GENOMIC DNA]</scope>
    <source>
        <strain evidence="2 3">PLHSN227</strain>
    </source>
</reference>
<sequence length="71" mass="7852">MKRHETTTFFRLFFSVLFFITITLPVQAQIPFPGGDPNVPDVPEAPIDGLIGLALIAGAYVGIKNFKKNNF</sequence>
<dbReference type="AlphaFoldDB" id="A0A507ZRP7"/>
<evidence type="ECO:0000313" key="3">
    <source>
        <dbReference type="Proteomes" id="UP000317169"/>
    </source>
</evidence>
<dbReference type="Proteomes" id="UP000317169">
    <property type="component" value="Unassembled WGS sequence"/>
</dbReference>